<gene>
    <name evidence="7" type="ORF">D7319_01920</name>
</gene>
<feature type="transmembrane region" description="Helical" evidence="6">
    <location>
        <begin position="485"/>
        <end position="507"/>
    </location>
</feature>
<dbReference type="GO" id="GO:0016020">
    <property type="term" value="C:membrane"/>
    <property type="evidence" value="ECO:0007669"/>
    <property type="project" value="UniProtKB-SubCell"/>
</dbReference>
<feature type="region of interest" description="Disordered" evidence="5">
    <location>
        <begin position="1"/>
        <end position="220"/>
    </location>
</feature>
<sequence>MSWKPWALGRRPRQEPGGCWPSRSPTARGSAGGASTTSTGPAARCPGSSPRASTPATRASAGRSTGCSSTRTRTAAGARTAGPTRTGRTEAAARAPRRRPPGRCSPCTPPGWARTTSGCARRSPGSGRASGPTARGTRRSSPRPASRARSTSRIRRSSRRCPSSRSADTSRPASPPSPPSRRADRRRGSPRNGGTTVARSEGETLPEAEPAPSRPTREWAALPPHELVRLVRRSQGTVGAARVARVLVALSRPRTCTPSLTVFALGYGIVAGDVRWQFWLGAFLMLTTGMLANLYNVHTDVDEDSVNMPGRLGLVGEIGWHRYRTALVVWSAVVALASLPLGPGPAAVFLVVLAGSHQYSYRPLRLKARPVAGLFGFALAGYGPFVFGYGVARFATGRVDPRPDPAAFWWLLALITLWFVAKGLVKNVPDYDGDKRTGLRTSATVFATRRAAAVAAGATTVGVHLVAPLFVFLAHGNEGARSLRWLLLVPAVLFAAVQAVRMARAVGTRANSVLKQDMWFSFVFIALVLALSVPAAVTVPALAATVLLMVAVDALRIDSRENSLARPTAG</sequence>
<dbReference type="AlphaFoldDB" id="A0A3A9WIC1"/>
<evidence type="ECO:0000313" key="8">
    <source>
        <dbReference type="Proteomes" id="UP000275024"/>
    </source>
</evidence>
<feature type="compositionally biased region" description="Low complexity" evidence="5">
    <location>
        <begin position="58"/>
        <end position="94"/>
    </location>
</feature>
<reference evidence="7 8" key="1">
    <citation type="submission" date="2018-09" db="EMBL/GenBank/DDBJ databases">
        <title>Streptomyces sp. nov. DS1-2, an endophytic actinomycete isolated from roots of Dendrobium scabrilingue.</title>
        <authorList>
            <person name="Kuncharoen N."/>
            <person name="Kudo T."/>
            <person name="Ohkuma M."/>
            <person name="Yuki M."/>
            <person name="Tanasupawat S."/>
        </authorList>
    </citation>
    <scope>NUCLEOTIDE SEQUENCE [LARGE SCALE GENOMIC DNA]</scope>
    <source>
        <strain evidence="7 8">AZ1-7</strain>
    </source>
</reference>
<accession>A0A3A9WIC1</accession>
<dbReference type="PANTHER" id="PTHR42723">
    <property type="entry name" value="CHLOROPHYLL SYNTHASE"/>
    <property type="match status" value="1"/>
</dbReference>
<comment type="subcellular location">
    <subcellularLocation>
        <location evidence="1">Membrane</location>
        <topology evidence="1">Multi-pass membrane protein</topology>
    </subcellularLocation>
</comment>
<feature type="transmembrane region" description="Helical" evidence="6">
    <location>
        <begin position="519"/>
        <end position="552"/>
    </location>
</feature>
<evidence type="ECO:0000256" key="6">
    <source>
        <dbReference type="SAM" id="Phobius"/>
    </source>
</evidence>
<dbReference type="InterPro" id="IPR000537">
    <property type="entry name" value="UbiA_prenyltransferase"/>
</dbReference>
<dbReference type="EMBL" id="RBDX01000001">
    <property type="protein sequence ID" value="RKN12725.1"/>
    <property type="molecule type" value="Genomic_DNA"/>
</dbReference>
<organism evidence="7 8">
    <name type="scientific">Streptomyces radicis</name>
    <dbReference type="NCBI Taxonomy" id="1750517"/>
    <lineage>
        <taxon>Bacteria</taxon>
        <taxon>Bacillati</taxon>
        <taxon>Actinomycetota</taxon>
        <taxon>Actinomycetes</taxon>
        <taxon>Kitasatosporales</taxon>
        <taxon>Streptomycetaceae</taxon>
        <taxon>Streptomyces</taxon>
    </lineage>
</organism>
<evidence type="ECO:0000313" key="7">
    <source>
        <dbReference type="EMBL" id="RKN12725.1"/>
    </source>
</evidence>
<feature type="compositionally biased region" description="Low complexity" evidence="5">
    <location>
        <begin position="160"/>
        <end position="172"/>
    </location>
</feature>
<evidence type="ECO:0008006" key="9">
    <source>
        <dbReference type="Google" id="ProtNLM"/>
    </source>
</evidence>
<evidence type="ECO:0000256" key="2">
    <source>
        <dbReference type="ARBA" id="ARBA00022692"/>
    </source>
</evidence>
<dbReference type="Proteomes" id="UP000275024">
    <property type="component" value="Unassembled WGS sequence"/>
</dbReference>
<evidence type="ECO:0000256" key="1">
    <source>
        <dbReference type="ARBA" id="ARBA00004141"/>
    </source>
</evidence>
<dbReference type="GO" id="GO:0016765">
    <property type="term" value="F:transferase activity, transferring alkyl or aryl (other than methyl) groups"/>
    <property type="evidence" value="ECO:0007669"/>
    <property type="project" value="InterPro"/>
</dbReference>
<evidence type="ECO:0000256" key="5">
    <source>
        <dbReference type="SAM" id="MobiDB-lite"/>
    </source>
</evidence>
<feature type="transmembrane region" description="Helical" evidence="6">
    <location>
        <begin position="327"/>
        <end position="354"/>
    </location>
</feature>
<dbReference type="Gene3D" id="1.20.120.1780">
    <property type="entry name" value="UbiA prenyltransferase"/>
    <property type="match status" value="1"/>
</dbReference>
<evidence type="ECO:0000256" key="4">
    <source>
        <dbReference type="ARBA" id="ARBA00023136"/>
    </source>
</evidence>
<dbReference type="Pfam" id="PF01040">
    <property type="entry name" value="UbiA"/>
    <property type="match status" value="1"/>
</dbReference>
<name>A0A3A9WIC1_9ACTN</name>
<protein>
    <recommendedName>
        <fullName evidence="9">Prenyltransferase</fullName>
    </recommendedName>
</protein>
<dbReference type="OrthoDB" id="4528743at2"/>
<feature type="compositionally biased region" description="Basic residues" evidence="5">
    <location>
        <begin position="150"/>
        <end position="159"/>
    </location>
</feature>
<keyword evidence="4 6" id="KW-0472">Membrane</keyword>
<proteinExistence type="predicted"/>
<feature type="transmembrane region" description="Helical" evidence="6">
    <location>
        <begin position="451"/>
        <end position="473"/>
    </location>
</feature>
<keyword evidence="2 6" id="KW-0812">Transmembrane</keyword>
<feature type="transmembrane region" description="Helical" evidence="6">
    <location>
        <begin position="374"/>
        <end position="395"/>
    </location>
</feature>
<keyword evidence="3 6" id="KW-1133">Transmembrane helix</keyword>
<feature type="compositionally biased region" description="Low complexity" evidence="5">
    <location>
        <begin position="22"/>
        <end position="44"/>
    </location>
</feature>
<feature type="transmembrane region" description="Helical" evidence="6">
    <location>
        <begin position="407"/>
        <end position="425"/>
    </location>
</feature>
<dbReference type="InterPro" id="IPR050475">
    <property type="entry name" value="Prenyltransferase_related"/>
</dbReference>
<dbReference type="PANTHER" id="PTHR42723:SF1">
    <property type="entry name" value="CHLOROPHYLL SYNTHASE, CHLOROPLASTIC"/>
    <property type="match status" value="1"/>
</dbReference>
<dbReference type="CDD" id="cd13956">
    <property type="entry name" value="PT_UbiA"/>
    <property type="match status" value="1"/>
</dbReference>
<evidence type="ECO:0000256" key="3">
    <source>
        <dbReference type="ARBA" id="ARBA00022989"/>
    </source>
</evidence>
<comment type="caution">
    <text evidence="7">The sequence shown here is derived from an EMBL/GenBank/DDBJ whole genome shotgun (WGS) entry which is preliminary data.</text>
</comment>